<sequence length="419" mass="46430">MDRFLGRIGPFAPRDDDNEIAFEPGQDVMDFVRSTCKILVVGAGGLGCELLKDLALSGFSDVHVIDMDTIDLSNLNRQFLFRNKDIGKAKAEVAAAFINERIPSCRVTPHFCKIQDKDTDFYSQFNLIITGLDSVDARRWMNATVVSMFDADDPSTLIPIIDGGTEGFKGQARVILPKMNACYECSLDMFTKPTAFPICTIANTPRLPEHCVSWAFVLQWPKERPDTKLDGDNPDHIQWVFDKATERANQFGIRGVTYSLAQGVVKNIIPAIASTNAVISAACVVEAIKLTTNCQPTLDNYMMYTGNESVYTFTFALERKPDCPVCGAGHLTIQLPRTATVLELLEVLAERPDLQLKKPSLRTQAKSIYMQKPKQLEEATRPNLDKPLAEFVGDDAAAEIAVTDANLPLSLTLTVQWEK</sequence>
<dbReference type="Gene3D" id="1.10.10.520">
    <property type="entry name" value="Ubiquitin activating enzymes (Uba3). Chain: B, domain 2"/>
    <property type="match status" value="1"/>
</dbReference>
<evidence type="ECO:0000313" key="13">
    <source>
        <dbReference type="EMBL" id="ORZ31115.1"/>
    </source>
</evidence>
<dbReference type="EMBL" id="MCFL01000066">
    <property type="protein sequence ID" value="ORZ31115.1"/>
    <property type="molecule type" value="Genomic_DNA"/>
</dbReference>
<evidence type="ECO:0000256" key="1">
    <source>
        <dbReference type="ARBA" id="ARBA00005032"/>
    </source>
</evidence>
<dbReference type="GO" id="GO:0045116">
    <property type="term" value="P:protein neddylation"/>
    <property type="evidence" value="ECO:0007669"/>
    <property type="project" value="UniProtKB-UniRule"/>
</dbReference>
<evidence type="ECO:0000256" key="7">
    <source>
        <dbReference type="ARBA" id="ARBA00022840"/>
    </source>
</evidence>
<name>A0A1Y2H9C7_9FUNG</name>
<dbReference type="GO" id="GO:0005634">
    <property type="term" value="C:nucleus"/>
    <property type="evidence" value="ECO:0007669"/>
    <property type="project" value="TreeGrafter"/>
</dbReference>
<dbReference type="GO" id="GO:0005737">
    <property type="term" value="C:cytoplasm"/>
    <property type="evidence" value="ECO:0007669"/>
    <property type="project" value="TreeGrafter"/>
</dbReference>
<dbReference type="InterPro" id="IPR023318">
    <property type="entry name" value="Ub_act_enz_dom_a_sf"/>
</dbReference>
<evidence type="ECO:0000256" key="9">
    <source>
        <dbReference type="ARBA" id="ARBA00024626"/>
    </source>
</evidence>
<dbReference type="Pfam" id="PF00899">
    <property type="entry name" value="ThiF"/>
    <property type="match status" value="1"/>
</dbReference>
<feature type="active site" description="Glycyl thioester intermediate" evidence="10">
    <location>
        <position position="199"/>
    </location>
</feature>
<dbReference type="CDD" id="cd01488">
    <property type="entry name" value="Uba3_RUB"/>
    <property type="match status" value="1"/>
</dbReference>
<dbReference type="FunFam" id="3.10.290.20:FF:000003">
    <property type="entry name" value="Ubiquitin-activating enzyme E1 C"/>
    <property type="match status" value="1"/>
</dbReference>
<organism evidence="13 14">
    <name type="scientific">Catenaria anguillulae PL171</name>
    <dbReference type="NCBI Taxonomy" id="765915"/>
    <lineage>
        <taxon>Eukaryota</taxon>
        <taxon>Fungi</taxon>
        <taxon>Fungi incertae sedis</taxon>
        <taxon>Blastocladiomycota</taxon>
        <taxon>Blastocladiomycetes</taxon>
        <taxon>Blastocladiales</taxon>
        <taxon>Catenariaceae</taxon>
        <taxon>Catenaria</taxon>
    </lineage>
</organism>
<reference evidence="13 14" key="1">
    <citation type="submission" date="2016-07" db="EMBL/GenBank/DDBJ databases">
        <title>Pervasive Adenine N6-methylation of Active Genes in Fungi.</title>
        <authorList>
            <consortium name="DOE Joint Genome Institute"/>
            <person name="Mondo S.J."/>
            <person name="Dannebaum R.O."/>
            <person name="Kuo R.C."/>
            <person name="Labutti K."/>
            <person name="Haridas S."/>
            <person name="Kuo A."/>
            <person name="Salamov A."/>
            <person name="Ahrendt S.R."/>
            <person name="Lipzen A."/>
            <person name="Sullivan W."/>
            <person name="Andreopoulos W.B."/>
            <person name="Clum A."/>
            <person name="Lindquist E."/>
            <person name="Daum C."/>
            <person name="Ramamoorthy G.K."/>
            <person name="Gryganskyi A."/>
            <person name="Culley D."/>
            <person name="Magnuson J.K."/>
            <person name="James T.Y."/>
            <person name="O'Malley M.A."/>
            <person name="Stajich J.E."/>
            <person name="Spatafora J.W."/>
            <person name="Visel A."/>
            <person name="Grigoriev I.V."/>
        </authorList>
    </citation>
    <scope>NUCLEOTIDE SEQUENCE [LARGE SCALE GENOMIC DNA]</scope>
    <source>
        <strain evidence="13 14">PL171</strain>
    </source>
</reference>
<comment type="function">
    <text evidence="11">Catalytic subunit of the dimeric E1 enzyme, which activates NEDD8.</text>
</comment>
<dbReference type="FunFam" id="3.50.50.80:FF:000002">
    <property type="entry name" value="SUMO-activating enzyme subunit 2"/>
    <property type="match status" value="1"/>
</dbReference>
<dbReference type="InterPro" id="IPR000594">
    <property type="entry name" value="ThiF_NAD_FAD-bd"/>
</dbReference>
<keyword evidence="4 11" id="KW-0436">Ligase</keyword>
<comment type="caution">
    <text evidence="13">The sequence shown here is derived from an EMBL/GenBank/DDBJ whole genome shotgun (WGS) entry which is preliminary data.</text>
</comment>
<evidence type="ECO:0000313" key="14">
    <source>
        <dbReference type="Proteomes" id="UP000193411"/>
    </source>
</evidence>
<comment type="similarity">
    <text evidence="2 11">Belongs to the ubiquitin-activating E1 family. UBA3 subfamily.</text>
</comment>
<evidence type="ECO:0000259" key="12">
    <source>
        <dbReference type="SMART" id="SM01181"/>
    </source>
</evidence>
<dbReference type="InterPro" id="IPR035985">
    <property type="entry name" value="Ubiquitin-activating_enz"/>
</dbReference>
<evidence type="ECO:0000256" key="10">
    <source>
        <dbReference type="PROSITE-ProRule" id="PRU10132"/>
    </source>
</evidence>
<dbReference type="EC" id="6.2.1.64" evidence="8 11"/>
<protein>
    <recommendedName>
        <fullName evidence="3 11">NEDD8-activating enzyme E1 catalytic subunit</fullName>
        <ecNumber evidence="8 11">6.2.1.64</ecNumber>
    </recommendedName>
</protein>
<dbReference type="UniPathway" id="UPA00885"/>
<dbReference type="SMART" id="SM01181">
    <property type="entry name" value="E2_bind"/>
    <property type="match status" value="1"/>
</dbReference>
<dbReference type="GO" id="GO:0019781">
    <property type="term" value="F:NEDD8 activating enzyme activity"/>
    <property type="evidence" value="ECO:0007669"/>
    <property type="project" value="UniProtKB-UniRule"/>
</dbReference>
<dbReference type="STRING" id="765915.A0A1Y2H9C7"/>
<dbReference type="Pfam" id="PF08825">
    <property type="entry name" value="E2_bind"/>
    <property type="match status" value="1"/>
</dbReference>
<keyword evidence="5 11" id="KW-0547">Nucleotide-binding</keyword>
<comment type="pathway">
    <text evidence="1 11">Protein modification; protein neddylation.</text>
</comment>
<dbReference type="AlphaFoldDB" id="A0A1Y2H9C7"/>
<evidence type="ECO:0000256" key="8">
    <source>
        <dbReference type="ARBA" id="ARBA00023624"/>
    </source>
</evidence>
<dbReference type="Gene3D" id="3.10.290.20">
    <property type="entry name" value="Ubiquitin-like 2 activating enzyme e1b. Chain: B, domain 3"/>
    <property type="match status" value="1"/>
</dbReference>
<evidence type="ECO:0000256" key="5">
    <source>
        <dbReference type="ARBA" id="ARBA00022741"/>
    </source>
</evidence>
<comment type="catalytic activity">
    <reaction evidence="9 11">
        <text>ATP + [NEDD8 protein] + [E1 NEDD8-activating enzyme]-L-cysteine = AMP + diphosphate + [E1 NEDD8-activating enzyme]-S-[NEDD8 protein]-yl-L-cysteine.</text>
        <dbReference type="EC" id="6.2.1.64"/>
    </reaction>
</comment>
<proteinExistence type="inferred from homology"/>
<dbReference type="PROSITE" id="PS00865">
    <property type="entry name" value="UBIQUITIN_ACTIVAT_2"/>
    <property type="match status" value="1"/>
</dbReference>
<dbReference type="SUPFAM" id="SSF69572">
    <property type="entry name" value="Activating enzymes of the ubiquitin-like proteins"/>
    <property type="match status" value="1"/>
</dbReference>
<dbReference type="GO" id="GO:0005524">
    <property type="term" value="F:ATP binding"/>
    <property type="evidence" value="ECO:0007669"/>
    <property type="project" value="UniProtKB-UniRule"/>
</dbReference>
<evidence type="ECO:0000256" key="11">
    <source>
        <dbReference type="RuleBase" id="RU368009"/>
    </source>
</evidence>
<evidence type="ECO:0000256" key="3">
    <source>
        <dbReference type="ARBA" id="ARBA00015203"/>
    </source>
</evidence>
<dbReference type="Gene3D" id="3.40.50.720">
    <property type="entry name" value="NAD(P)-binding Rossmann-like Domain"/>
    <property type="match status" value="1"/>
</dbReference>
<dbReference type="OrthoDB" id="10255449at2759"/>
<feature type="domain" description="E2 binding" evidence="12">
    <location>
        <begin position="333"/>
        <end position="418"/>
    </location>
</feature>
<dbReference type="Proteomes" id="UP000193411">
    <property type="component" value="Unassembled WGS sequence"/>
</dbReference>
<dbReference type="InterPro" id="IPR033127">
    <property type="entry name" value="UBQ-activ_enz_E1_Cys_AS"/>
</dbReference>
<evidence type="ECO:0000256" key="6">
    <source>
        <dbReference type="ARBA" id="ARBA00022786"/>
    </source>
</evidence>
<dbReference type="InterPro" id="IPR045886">
    <property type="entry name" value="ThiF/MoeB/HesA"/>
</dbReference>
<dbReference type="InterPro" id="IPR014929">
    <property type="entry name" value="E2-binding"/>
</dbReference>
<evidence type="ECO:0000256" key="2">
    <source>
        <dbReference type="ARBA" id="ARBA00006310"/>
    </source>
</evidence>
<dbReference type="InterPro" id="IPR030468">
    <property type="entry name" value="Uba3_N"/>
</dbReference>
<keyword evidence="6 11" id="KW-0833">Ubl conjugation pathway</keyword>
<keyword evidence="7 11" id="KW-0067">ATP-binding</keyword>
<dbReference type="PANTHER" id="PTHR10953:SF6">
    <property type="entry name" value="NEDD8-ACTIVATING ENZYME E1 CATALYTIC SUBUNIT"/>
    <property type="match status" value="1"/>
</dbReference>
<keyword evidence="14" id="KW-1185">Reference proteome</keyword>
<dbReference type="FunFam" id="1.10.10.520:FF:000001">
    <property type="entry name" value="NEDD8-activating enzyme E1 catalytic subunit"/>
    <property type="match status" value="1"/>
</dbReference>
<gene>
    <name evidence="13" type="ORF">BCR44DRAFT_123515</name>
</gene>
<dbReference type="PANTHER" id="PTHR10953">
    <property type="entry name" value="UBIQUITIN-ACTIVATING ENZYME E1"/>
    <property type="match status" value="1"/>
</dbReference>
<evidence type="ECO:0000256" key="4">
    <source>
        <dbReference type="ARBA" id="ARBA00022598"/>
    </source>
</evidence>
<accession>A0A1Y2H9C7</accession>